<dbReference type="PANTHER" id="PTHR36057">
    <property type="match status" value="1"/>
</dbReference>
<dbReference type="InterPro" id="IPR036249">
    <property type="entry name" value="Thioredoxin-like_sf"/>
</dbReference>
<dbReference type="InterPro" id="IPR010634">
    <property type="entry name" value="DUF1223"/>
</dbReference>
<gene>
    <name evidence="1" type="ORF">GCM10023315_27150</name>
</gene>
<dbReference type="Gene3D" id="3.40.30.10">
    <property type="entry name" value="Glutaredoxin"/>
    <property type="match status" value="1"/>
</dbReference>
<proteinExistence type="predicted"/>
<name>A0ABP9HNQ4_9FLAO</name>
<organism evidence="1 2">
    <name type="scientific">Algibacter aquimarinus</name>
    <dbReference type="NCBI Taxonomy" id="1136748"/>
    <lineage>
        <taxon>Bacteria</taxon>
        <taxon>Pseudomonadati</taxon>
        <taxon>Bacteroidota</taxon>
        <taxon>Flavobacteriia</taxon>
        <taxon>Flavobacteriales</taxon>
        <taxon>Flavobacteriaceae</taxon>
        <taxon>Algibacter</taxon>
    </lineage>
</organism>
<dbReference type="RefSeq" id="WP_345169861.1">
    <property type="nucleotide sequence ID" value="NZ_BAABJK010000009.1"/>
</dbReference>
<accession>A0ABP9HNQ4</accession>
<evidence type="ECO:0000313" key="1">
    <source>
        <dbReference type="EMBL" id="GAA4975063.1"/>
    </source>
</evidence>
<dbReference type="EMBL" id="BAABJK010000009">
    <property type="protein sequence ID" value="GAA4975063.1"/>
    <property type="molecule type" value="Genomic_DNA"/>
</dbReference>
<sequence length="242" mass="28056">MQKLFLILIILFFYSNTEKKDSFEPVVVLELFTSQGCSSCPSADELLKNIKFKNKQSEVITLSYHVDYWNYIGWKDPFSKSDYTDKQRDYSRKFNTSTIYTPQIVVNGKEHFVGSNKTIMDAKLKSYLKTPSSNNIKIYDIKKDADGIDFKYEIEGKTFDKRMRFILVINERNTEISRGENRNRVLKNDNIVVEEFRVKINKTTGNARIVIPEVVKARDKLSLIAIVETSNLDITGGFQIML</sequence>
<comment type="caution">
    <text evidence="1">The sequence shown here is derived from an EMBL/GenBank/DDBJ whole genome shotgun (WGS) entry which is preliminary data.</text>
</comment>
<reference evidence="2" key="1">
    <citation type="journal article" date="2019" name="Int. J. Syst. Evol. Microbiol.">
        <title>The Global Catalogue of Microorganisms (GCM) 10K type strain sequencing project: providing services to taxonomists for standard genome sequencing and annotation.</title>
        <authorList>
            <consortium name="The Broad Institute Genomics Platform"/>
            <consortium name="The Broad Institute Genome Sequencing Center for Infectious Disease"/>
            <person name="Wu L."/>
            <person name="Ma J."/>
        </authorList>
    </citation>
    <scope>NUCLEOTIDE SEQUENCE [LARGE SCALE GENOMIC DNA]</scope>
    <source>
        <strain evidence="2">JCM 18287</strain>
    </source>
</reference>
<protein>
    <recommendedName>
        <fullName evidence="3">DUF1223 domain-containing protein</fullName>
    </recommendedName>
</protein>
<evidence type="ECO:0008006" key="3">
    <source>
        <dbReference type="Google" id="ProtNLM"/>
    </source>
</evidence>
<keyword evidence="2" id="KW-1185">Reference proteome</keyword>
<evidence type="ECO:0000313" key="2">
    <source>
        <dbReference type="Proteomes" id="UP001501692"/>
    </source>
</evidence>
<dbReference type="SUPFAM" id="SSF52833">
    <property type="entry name" value="Thioredoxin-like"/>
    <property type="match status" value="1"/>
</dbReference>
<dbReference type="PANTHER" id="PTHR36057:SF1">
    <property type="entry name" value="LIPOPROTEIN LIPID ATTACHMENT SITE-LIKE PROTEIN, PUTATIVE (DUF1223)-RELATED"/>
    <property type="match status" value="1"/>
</dbReference>
<dbReference type="Proteomes" id="UP001501692">
    <property type="component" value="Unassembled WGS sequence"/>
</dbReference>
<dbReference type="Pfam" id="PF06764">
    <property type="entry name" value="DUF1223"/>
    <property type="match status" value="1"/>
</dbReference>